<dbReference type="Proteomes" id="UP000050509">
    <property type="component" value="Unassembled WGS sequence"/>
</dbReference>
<sequence length="112" mass="12219">MYLFGTILIICGIVAASIATVSYTLVTRGNTAALAYGRAGTRGALLAVLGVVLLIMYLFLARRYDIQYVYDYSSADLEFGFRVAAMWAGQPGSFVVWALWGLLAAQLLVRRT</sequence>
<feature type="transmembrane region" description="Helical" evidence="1">
    <location>
        <begin position="45"/>
        <end position="64"/>
    </location>
</feature>
<evidence type="ECO:0000313" key="2">
    <source>
        <dbReference type="EMBL" id="KPV49353.1"/>
    </source>
</evidence>
<reference evidence="2 3" key="1">
    <citation type="submission" date="2015-09" db="EMBL/GenBank/DDBJ databases">
        <title>Draft genome sequence of Kouleothrix aurantiaca JCM 19913.</title>
        <authorList>
            <person name="Hemp J."/>
        </authorList>
    </citation>
    <scope>NUCLEOTIDE SEQUENCE [LARGE SCALE GENOMIC DNA]</scope>
    <source>
        <strain evidence="2 3">COM-B</strain>
    </source>
</reference>
<proteinExistence type="predicted"/>
<feature type="transmembrane region" description="Helical" evidence="1">
    <location>
        <begin position="84"/>
        <end position="109"/>
    </location>
</feature>
<evidence type="ECO:0000256" key="1">
    <source>
        <dbReference type="SAM" id="Phobius"/>
    </source>
</evidence>
<accession>A0A0P9D1S2</accession>
<keyword evidence="3" id="KW-1185">Reference proteome</keyword>
<dbReference type="EMBL" id="LJCR01002028">
    <property type="protein sequence ID" value="KPV49353.1"/>
    <property type="molecule type" value="Genomic_DNA"/>
</dbReference>
<feature type="non-terminal residue" evidence="2">
    <location>
        <position position="112"/>
    </location>
</feature>
<name>A0A0P9D1S2_9CHLR</name>
<keyword evidence="1" id="KW-0472">Membrane</keyword>
<keyword evidence="1" id="KW-1133">Transmembrane helix</keyword>
<protein>
    <recommendedName>
        <fullName evidence="4">Heme lyase CcmF/NrfE family subunit</fullName>
    </recommendedName>
</protein>
<gene>
    <name evidence="2" type="ORF">SE17_33145</name>
</gene>
<organism evidence="2 3">
    <name type="scientific">Kouleothrix aurantiaca</name>
    <dbReference type="NCBI Taxonomy" id="186479"/>
    <lineage>
        <taxon>Bacteria</taxon>
        <taxon>Bacillati</taxon>
        <taxon>Chloroflexota</taxon>
        <taxon>Chloroflexia</taxon>
        <taxon>Chloroflexales</taxon>
        <taxon>Roseiflexineae</taxon>
        <taxon>Roseiflexaceae</taxon>
        <taxon>Kouleothrix</taxon>
    </lineage>
</organism>
<keyword evidence="1" id="KW-0812">Transmembrane</keyword>
<evidence type="ECO:0008006" key="4">
    <source>
        <dbReference type="Google" id="ProtNLM"/>
    </source>
</evidence>
<feature type="transmembrane region" description="Helical" evidence="1">
    <location>
        <begin position="6"/>
        <end position="25"/>
    </location>
</feature>
<comment type="caution">
    <text evidence="2">The sequence shown here is derived from an EMBL/GenBank/DDBJ whole genome shotgun (WGS) entry which is preliminary data.</text>
</comment>
<dbReference type="AlphaFoldDB" id="A0A0P9D1S2"/>
<evidence type="ECO:0000313" key="3">
    <source>
        <dbReference type="Proteomes" id="UP000050509"/>
    </source>
</evidence>